<dbReference type="InterPro" id="IPR054767">
    <property type="entry name" value="Cas10-Cmr2_palm2"/>
</dbReference>
<reference evidence="13 14" key="1">
    <citation type="submission" date="2016-12" db="EMBL/GenBank/DDBJ databases">
        <authorList>
            <person name="Song W.-J."/>
            <person name="Kurnit D.M."/>
        </authorList>
    </citation>
    <scope>NUCLEOTIDE SEQUENCE [LARGE SCALE GENOMIC DNA]</scope>
    <source>
        <strain evidence="13 14">CGMCC 1.10808</strain>
    </source>
</reference>
<dbReference type="Proteomes" id="UP000184066">
    <property type="component" value="Unassembled WGS sequence"/>
</dbReference>
<keyword evidence="10" id="KW-0051">Antiviral defense</keyword>
<keyword evidence="4" id="KW-0540">Nuclease</keyword>
<dbReference type="InterPro" id="IPR029787">
    <property type="entry name" value="Nucleotide_cyclase"/>
</dbReference>
<dbReference type="Gene3D" id="3.30.70.270">
    <property type="match status" value="1"/>
</dbReference>
<name>A0A1M7S233_9RHOB</name>
<dbReference type="EMBL" id="FRDL01000001">
    <property type="protein sequence ID" value="SHN52435.1"/>
    <property type="molecule type" value="Genomic_DNA"/>
</dbReference>
<accession>A0A1M7S233</accession>
<evidence type="ECO:0000313" key="14">
    <source>
        <dbReference type="Proteomes" id="UP000184066"/>
    </source>
</evidence>
<evidence type="ECO:0000256" key="11">
    <source>
        <dbReference type="ARBA" id="ARBA00032922"/>
    </source>
</evidence>
<evidence type="ECO:0000256" key="10">
    <source>
        <dbReference type="ARBA" id="ARBA00023118"/>
    </source>
</evidence>
<evidence type="ECO:0000313" key="13">
    <source>
        <dbReference type="EMBL" id="SHN52435.1"/>
    </source>
</evidence>
<dbReference type="SUPFAM" id="SSF55073">
    <property type="entry name" value="Nucleotide cyclase"/>
    <property type="match status" value="1"/>
</dbReference>
<protein>
    <recommendedName>
        <fullName evidence="2">CRISPR system single-strand-specific deoxyribonuclease Cas10/Csm1 (subtype III-A)</fullName>
    </recommendedName>
    <alternativeName>
        <fullName evidence="11">Cyclic oligoadenylate synthase</fullName>
    </alternativeName>
</protein>
<keyword evidence="9" id="KW-0067">ATP-binding</keyword>
<evidence type="ECO:0000256" key="1">
    <source>
        <dbReference type="ARBA" id="ARBA00005700"/>
    </source>
</evidence>
<dbReference type="GO" id="GO:0004519">
    <property type="term" value="F:endonuclease activity"/>
    <property type="evidence" value="ECO:0007669"/>
    <property type="project" value="UniProtKB-KW"/>
</dbReference>
<keyword evidence="6" id="KW-0255">Endonuclease</keyword>
<dbReference type="GO" id="GO:0016740">
    <property type="term" value="F:transferase activity"/>
    <property type="evidence" value="ECO:0007669"/>
    <property type="project" value="UniProtKB-KW"/>
</dbReference>
<proteinExistence type="inferred from homology"/>
<keyword evidence="7" id="KW-0378">Hydrolase</keyword>
<sequence>MNKHSLPTVHEVALAGLLHDIGKLIQRAVRGGMPKELLDRQSDVLPMRNGRPSHWHALWSDWFFDQCEAGRLFWPAGADRAWVRNLAVYHHRPLQAAPGAPGLALSEIVTLADRMAAGFERKTKDVEAEETWNASGPARSRFRRTPIEAIATSVRLGDAHAKRGHHLPGELAAEALAPASRIRGEDVESGYARVWDQFQSEWNDAARRCANNPSAFEECVLSLSERFLWSIPSSTMDQPDVSLHDHSRAAAAFAGVLYRYHERSGTLFERSMQTDRSLPAFRFLIGDLSGLQATLFRLQSEGVKGLNKTLRGRSLRFQLIADAAIRQALRAFGLPMSAALQAAGGRFLALVPNVADAEDIVDALRRRFDAWFIEQYSGELALGLALSDPFSAGDLIATPNAAGAPQSRAEAVRESIAMTAEMAKLRLFAEQAAQGVVRMEFTAAGACTTCGVRPAVAAPAASASSAEKDGLCRACAGERLLGAHLPKSRAVVIREAKAGAASAETLLWHDYLLPMGEGEDRHDHGLGWRWLLDKPAHGPAPLRPGPAWVARFEDDVSRYEDLEDVEPSGVKTFEALARDAREIENGRPFGREMLALVKGDVDRLGRIFAGGLGERWSIARSAALSRMIDAYFTLRLPWLLRERFPDSYTVYAGGDDFMLVLPWRQGLELARALREDFSIFSGGNPDLTFSVGIALFDPRTPISIAAREAEKRLAEAKDAGRDRISAIEASPMEWSAFSRALDRACDLNRWIRDRRLPIAMLYRLLAIDDARQRVARGAARSSDYAWMARLGYQMARNLKGPENEDIRQAILGLFGLDDGWSGADRVVPGARLAISHAIYRNR</sequence>
<dbReference type="PANTHER" id="PTHR36528">
    <property type="entry name" value="CRISPR SYSTEM SINGLE-STRAND-SPECIFIC DEOXYRIBONUCLEASE CAS10/CSM1 (SUBTYPE III-A)"/>
    <property type="match status" value="1"/>
</dbReference>
<dbReference type="PROSITE" id="PS50887">
    <property type="entry name" value="GGDEF"/>
    <property type="match status" value="1"/>
</dbReference>
<dbReference type="InterPro" id="IPR041062">
    <property type="entry name" value="Csm1_B"/>
</dbReference>
<evidence type="ECO:0000256" key="7">
    <source>
        <dbReference type="ARBA" id="ARBA00022801"/>
    </source>
</evidence>
<evidence type="ECO:0000256" key="8">
    <source>
        <dbReference type="ARBA" id="ARBA00022839"/>
    </source>
</evidence>
<gene>
    <name evidence="13" type="ORF">SAMN05216200_101447</name>
</gene>
<evidence type="ECO:0000259" key="12">
    <source>
        <dbReference type="PROSITE" id="PS50887"/>
    </source>
</evidence>
<evidence type="ECO:0000256" key="3">
    <source>
        <dbReference type="ARBA" id="ARBA00022679"/>
    </source>
</evidence>
<evidence type="ECO:0000256" key="4">
    <source>
        <dbReference type="ARBA" id="ARBA00022722"/>
    </source>
</evidence>
<organism evidence="13 14">
    <name type="scientific">Oceanicella actignis</name>
    <dbReference type="NCBI Taxonomy" id="1189325"/>
    <lineage>
        <taxon>Bacteria</taxon>
        <taxon>Pseudomonadati</taxon>
        <taxon>Pseudomonadota</taxon>
        <taxon>Alphaproteobacteria</taxon>
        <taxon>Rhodobacterales</taxon>
        <taxon>Paracoccaceae</taxon>
        <taxon>Oceanicella</taxon>
    </lineage>
</organism>
<dbReference type="InterPro" id="IPR043128">
    <property type="entry name" value="Rev_trsase/Diguanyl_cyclase"/>
</dbReference>
<dbReference type="GO" id="GO:0004527">
    <property type="term" value="F:exonuclease activity"/>
    <property type="evidence" value="ECO:0007669"/>
    <property type="project" value="UniProtKB-KW"/>
</dbReference>
<dbReference type="InterPro" id="IPR000160">
    <property type="entry name" value="GGDEF_dom"/>
</dbReference>
<dbReference type="NCBIfam" id="TIGR02578">
    <property type="entry name" value="cas_TM1811_Csm1"/>
    <property type="match status" value="1"/>
</dbReference>
<dbReference type="AlphaFoldDB" id="A0A1M7S233"/>
<dbReference type="InterPro" id="IPR052117">
    <property type="entry name" value="Cas10/Csm1_subtype-III-A"/>
</dbReference>
<dbReference type="GO" id="GO:0005524">
    <property type="term" value="F:ATP binding"/>
    <property type="evidence" value="ECO:0007669"/>
    <property type="project" value="UniProtKB-KW"/>
</dbReference>
<evidence type="ECO:0000256" key="6">
    <source>
        <dbReference type="ARBA" id="ARBA00022759"/>
    </source>
</evidence>
<dbReference type="GO" id="GO:0051607">
    <property type="term" value="P:defense response to virus"/>
    <property type="evidence" value="ECO:0007669"/>
    <property type="project" value="UniProtKB-KW"/>
</dbReference>
<comment type="similarity">
    <text evidence="1">Belongs to the CRISPR-associated Cas10/Csm1 family.</text>
</comment>
<dbReference type="Gene3D" id="1.10.3210.10">
    <property type="entry name" value="Hypothetical protein af1432"/>
    <property type="match status" value="1"/>
</dbReference>
<dbReference type="STRING" id="1189325.SAMN04488119_10271"/>
<dbReference type="Pfam" id="PF22335">
    <property type="entry name" value="Cas10-Cmr2_palm2"/>
    <property type="match status" value="1"/>
</dbReference>
<evidence type="ECO:0000256" key="2">
    <source>
        <dbReference type="ARBA" id="ARBA00014333"/>
    </source>
</evidence>
<dbReference type="SUPFAM" id="SSF109604">
    <property type="entry name" value="HD-domain/PDEase-like"/>
    <property type="match status" value="1"/>
</dbReference>
<evidence type="ECO:0000256" key="9">
    <source>
        <dbReference type="ARBA" id="ARBA00022840"/>
    </source>
</evidence>
<dbReference type="InterPro" id="IPR013408">
    <property type="entry name" value="Cas10/Csm1"/>
</dbReference>
<dbReference type="Pfam" id="PF18211">
    <property type="entry name" value="Csm1_B"/>
    <property type="match status" value="1"/>
</dbReference>
<feature type="domain" description="GGDEF" evidence="12">
    <location>
        <begin position="592"/>
        <end position="729"/>
    </location>
</feature>
<evidence type="ECO:0000256" key="5">
    <source>
        <dbReference type="ARBA" id="ARBA00022741"/>
    </source>
</evidence>
<dbReference type="OrthoDB" id="9768769at2"/>
<dbReference type="PANTHER" id="PTHR36528:SF1">
    <property type="entry name" value="CRISPR SYSTEM SINGLE-STRAND-SPECIFIC DEOXYRIBONUCLEASE CAS10_CSM1 (SUBTYPE III-A)"/>
    <property type="match status" value="1"/>
</dbReference>
<keyword evidence="5" id="KW-0547">Nucleotide-binding</keyword>
<dbReference type="RefSeq" id="WP_125458972.1">
    <property type="nucleotide sequence ID" value="NZ_FOHL01000002.1"/>
</dbReference>
<keyword evidence="14" id="KW-1185">Reference proteome</keyword>
<keyword evidence="8" id="KW-0269">Exonuclease</keyword>
<keyword evidence="3" id="KW-0808">Transferase</keyword>